<dbReference type="AlphaFoldDB" id="A0AAP0EGZ3"/>
<dbReference type="EMBL" id="JBBNAG010000012">
    <property type="protein sequence ID" value="KAK9089183.1"/>
    <property type="molecule type" value="Genomic_DNA"/>
</dbReference>
<reference evidence="1 2" key="1">
    <citation type="submission" date="2024-01" db="EMBL/GenBank/DDBJ databases">
        <title>Genome assemblies of Stephania.</title>
        <authorList>
            <person name="Yang L."/>
        </authorList>
    </citation>
    <scope>NUCLEOTIDE SEQUENCE [LARGE SCALE GENOMIC DNA]</scope>
    <source>
        <strain evidence="1">JXDWG</strain>
        <tissue evidence="1">Leaf</tissue>
    </source>
</reference>
<sequence>MMILVVICGALVSFWVCKVLILVWSKPRKLEKLLRKQGLNGTSHMYLFGDLKQLVSIRELGPSP</sequence>
<protein>
    <submittedName>
        <fullName evidence="1">Uncharacterized protein</fullName>
    </submittedName>
</protein>
<name>A0AAP0EGZ3_9MAGN</name>
<comment type="caution">
    <text evidence="1">The sequence shown here is derived from an EMBL/GenBank/DDBJ whole genome shotgun (WGS) entry which is preliminary data.</text>
</comment>
<gene>
    <name evidence="1" type="ORF">Scep_028265</name>
</gene>
<keyword evidence="2" id="KW-1185">Reference proteome</keyword>
<evidence type="ECO:0000313" key="1">
    <source>
        <dbReference type="EMBL" id="KAK9089183.1"/>
    </source>
</evidence>
<accession>A0AAP0EGZ3</accession>
<dbReference type="Proteomes" id="UP001419268">
    <property type="component" value="Unassembled WGS sequence"/>
</dbReference>
<evidence type="ECO:0000313" key="2">
    <source>
        <dbReference type="Proteomes" id="UP001419268"/>
    </source>
</evidence>
<organism evidence="1 2">
    <name type="scientific">Stephania cephalantha</name>
    <dbReference type="NCBI Taxonomy" id="152367"/>
    <lineage>
        <taxon>Eukaryota</taxon>
        <taxon>Viridiplantae</taxon>
        <taxon>Streptophyta</taxon>
        <taxon>Embryophyta</taxon>
        <taxon>Tracheophyta</taxon>
        <taxon>Spermatophyta</taxon>
        <taxon>Magnoliopsida</taxon>
        <taxon>Ranunculales</taxon>
        <taxon>Menispermaceae</taxon>
        <taxon>Menispermoideae</taxon>
        <taxon>Cissampelideae</taxon>
        <taxon>Stephania</taxon>
    </lineage>
</organism>
<proteinExistence type="predicted"/>